<dbReference type="Proteomes" id="UP000254082">
    <property type="component" value="Unassembled WGS sequence"/>
</dbReference>
<dbReference type="GO" id="GO:0140359">
    <property type="term" value="F:ABC-type transporter activity"/>
    <property type="evidence" value="ECO:0007669"/>
    <property type="project" value="InterPro"/>
</dbReference>
<feature type="transmembrane region" description="Helical" evidence="1">
    <location>
        <begin position="12"/>
        <end position="33"/>
    </location>
</feature>
<feature type="transmembrane region" description="Helical" evidence="1">
    <location>
        <begin position="122"/>
        <end position="145"/>
    </location>
</feature>
<name>A0A380JEY2_STRDO</name>
<evidence type="ECO:0000313" key="3">
    <source>
        <dbReference type="Proteomes" id="UP000254082"/>
    </source>
</evidence>
<dbReference type="Pfam" id="PF12679">
    <property type="entry name" value="ABC2_membrane_2"/>
    <property type="match status" value="1"/>
</dbReference>
<evidence type="ECO:0000313" key="2">
    <source>
        <dbReference type="EMBL" id="SUN36459.1"/>
    </source>
</evidence>
<feature type="transmembrane region" description="Helical" evidence="1">
    <location>
        <begin position="67"/>
        <end position="87"/>
    </location>
</feature>
<feature type="transmembrane region" description="Helical" evidence="1">
    <location>
        <begin position="235"/>
        <end position="255"/>
    </location>
</feature>
<reference evidence="2 3" key="1">
    <citation type="submission" date="2018-06" db="EMBL/GenBank/DDBJ databases">
        <authorList>
            <consortium name="Pathogen Informatics"/>
            <person name="Doyle S."/>
        </authorList>
    </citation>
    <scope>NUCLEOTIDE SEQUENCE [LARGE SCALE GENOMIC DNA]</scope>
    <source>
        <strain evidence="3">NCTC 11391</strain>
    </source>
</reference>
<keyword evidence="3" id="KW-1185">Reference proteome</keyword>
<sequence length="262" mass="29168">MILIKHELRQSFKSLLIWSISVGLICYGCILLYGGMAGQFSQVDDVYKNMGDLTKAMGIDKVSITTLNGYFATEIVLMFGLGSAMFASMMGASSLAKEEEGHTSEFLFTLPFRRSSILTYKLLALILSLMFFNAVCIGLEALAVWQIDLDFSWKYFLTYHALAFLMQLEIASLAFAISALSSKKQIGLSIGLVLILYVMDIFCRIIPDIKNLKYWTPYYLANGSDVFTASKINGLAFGISLTLILFSLLGAFLIYERKDLTA</sequence>
<protein>
    <submittedName>
        <fullName evidence="2">Membrane protein</fullName>
    </submittedName>
</protein>
<feature type="transmembrane region" description="Helical" evidence="1">
    <location>
        <begin position="186"/>
        <end position="207"/>
    </location>
</feature>
<accession>A0A380JEY2</accession>
<keyword evidence="1" id="KW-1133">Transmembrane helix</keyword>
<keyword evidence="1" id="KW-0472">Membrane</keyword>
<evidence type="ECO:0000256" key="1">
    <source>
        <dbReference type="SAM" id="Phobius"/>
    </source>
</evidence>
<gene>
    <name evidence="2" type="ORF">NCTC11391_01481</name>
</gene>
<dbReference type="GO" id="GO:0005886">
    <property type="term" value="C:plasma membrane"/>
    <property type="evidence" value="ECO:0007669"/>
    <property type="project" value="UniProtKB-SubCell"/>
</dbReference>
<dbReference type="EMBL" id="UHFA01000002">
    <property type="protein sequence ID" value="SUN36459.1"/>
    <property type="molecule type" value="Genomic_DNA"/>
</dbReference>
<dbReference type="RefSeq" id="WP_002997965.1">
    <property type="nucleotide sequence ID" value="NZ_UHFA01000002.1"/>
</dbReference>
<dbReference type="AlphaFoldDB" id="A0A380JEY2"/>
<dbReference type="OrthoDB" id="9800309at2"/>
<organism evidence="2 3">
    <name type="scientific">Streptococcus downei MFe28</name>
    <dbReference type="NCBI Taxonomy" id="764290"/>
    <lineage>
        <taxon>Bacteria</taxon>
        <taxon>Bacillati</taxon>
        <taxon>Bacillota</taxon>
        <taxon>Bacilli</taxon>
        <taxon>Lactobacillales</taxon>
        <taxon>Streptococcaceae</taxon>
        <taxon>Streptococcus</taxon>
    </lineage>
</organism>
<dbReference type="PANTHER" id="PTHR37305">
    <property type="entry name" value="INTEGRAL MEMBRANE PROTEIN-RELATED"/>
    <property type="match status" value="1"/>
</dbReference>
<proteinExistence type="predicted"/>
<dbReference type="PANTHER" id="PTHR37305:SF1">
    <property type="entry name" value="MEMBRANE PROTEIN"/>
    <property type="match status" value="1"/>
</dbReference>
<keyword evidence="1" id="KW-0812">Transmembrane</keyword>
<feature type="transmembrane region" description="Helical" evidence="1">
    <location>
        <begin position="157"/>
        <end position="179"/>
    </location>
</feature>